<dbReference type="AlphaFoldDB" id="K0N731"/>
<reference evidence="2 3" key="1">
    <citation type="journal article" date="2013" name="Environ. Microbiol.">
        <title>Complete genome, catabolic sub-proteomes and key-metabolites of Desulfobacula toluolica Tol2, a marine, aromatic compound-degrading, sulfate-reducing bacterium.</title>
        <authorList>
            <person name="Wohlbrand L."/>
            <person name="Jacob J.H."/>
            <person name="Kube M."/>
            <person name="Mussmann M."/>
            <person name="Jarling R."/>
            <person name="Beck A."/>
            <person name="Amann R."/>
            <person name="Wilkes H."/>
            <person name="Reinhardt R."/>
            <person name="Rabus R."/>
        </authorList>
    </citation>
    <scope>NUCLEOTIDE SEQUENCE [LARGE SCALE GENOMIC DNA]</scope>
    <source>
        <strain evidence="3">DSM 7467 / Tol2</strain>
    </source>
</reference>
<dbReference type="PANTHER" id="PTHR47505">
    <property type="entry name" value="DNA UTILIZATION PROTEIN YHGH"/>
    <property type="match status" value="1"/>
</dbReference>
<evidence type="ECO:0000256" key="1">
    <source>
        <dbReference type="ARBA" id="ARBA00008007"/>
    </source>
</evidence>
<dbReference type="PANTHER" id="PTHR47505:SF1">
    <property type="entry name" value="DNA UTILIZATION PROTEIN YHGH"/>
    <property type="match status" value="1"/>
</dbReference>
<sequence length="282" mass="32615">MFKIFKICYKTCFKVSEKICSRAYYISVVKKSIRLFGQLLYPLKCLKCGAYIDSDEFDPYSMETCFCDKCMAEGFYPMETPFCIKCGVKFPWTFDENHLCEACLKTPLMLEQVRAVAEYKGIIKDAVPLFKYHSKLAVSKVFEHLMFQAFLRYYESAGVDLIMPVPLHKKKLKQRGFNQAFFLIRNFVKQYRQNFDCLPSWKIDTNSLVRFKHTPSQTELDMEQRKINLKNAFKVVAPTTIDKKHILLIDDVFTTGATCNEAAKELLNHGAGKVTALVLART</sequence>
<dbReference type="HOGENOM" id="CLU_054549_0_0_7"/>
<organism evidence="2 3">
    <name type="scientific">Desulfobacula toluolica (strain DSM 7467 / Tol2)</name>
    <dbReference type="NCBI Taxonomy" id="651182"/>
    <lineage>
        <taxon>Bacteria</taxon>
        <taxon>Pseudomonadati</taxon>
        <taxon>Thermodesulfobacteriota</taxon>
        <taxon>Desulfobacteria</taxon>
        <taxon>Desulfobacterales</taxon>
        <taxon>Desulfobacteraceae</taxon>
        <taxon>Desulfobacula</taxon>
    </lineage>
</organism>
<dbReference type="InterPro" id="IPR000836">
    <property type="entry name" value="PRTase_dom"/>
</dbReference>
<dbReference type="RefSeq" id="WP_014957128.1">
    <property type="nucleotide sequence ID" value="NC_018645.1"/>
</dbReference>
<keyword evidence="3" id="KW-1185">Reference proteome</keyword>
<dbReference type="PATRIC" id="fig|651182.5.peg.1935"/>
<dbReference type="STRING" id="651182.TOL2_C16220"/>
<gene>
    <name evidence="2" type="ordered locus">TOL2_C16220</name>
</gene>
<evidence type="ECO:0000313" key="3">
    <source>
        <dbReference type="Proteomes" id="UP000007347"/>
    </source>
</evidence>
<dbReference type="SUPFAM" id="SSF53271">
    <property type="entry name" value="PRTase-like"/>
    <property type="match status" value="1"/>
</dbReference>
<dbReference type="Proteomes" id="UP000007347">
    <property type="component" value="Chromosome"/>
</dbReference>
<accession>K0N731</accession>
<name>K0N731_DESTT</name>
<keyword evidence="2" id="KW-0808">Transferase</keyword>
<dbReference type="KEGG" id="dto:TOL2_C16220"/>
<dbReference type="InterPro" id="IPR029057">
    <property type="entry name" value="PRTase-like"/>
</dbReference>
<evidence type="ECO:0000313" key="2">
    <source>
        <dbReference type="EMBL" id="CCK79784.1"/>
    </source>
</evidence>
<dbReference type="EMBL" id="FO203503">
    <property type="protein sequence ID" value="CCK79784.1"/>
    <property type="molecule type" value="Genomic_DNA"/>
</dbReference>
<proteinExistence type="inferred from homology"/>
<dbReference type="CDD" id="cd06223">
    <property type="entry name" value="PRTases_typeI"/>
    <property type="match status" value="1"/>
</dbReference>
<dbReference type="InterPro" id="IPR051910">
    <property type="entry name" value="ComF/GntX_DNA_util-trans"/>
</dbReference>
<protein>
    <submittedName>
        <fullName evidence="2">Phosphoribosyl transferase</fullName>
    </submittedName>
</protein>
<dbReference type="GO" id="GO:0016740">
    <property type="term" value="F:transferase activity"/>
    <property type="evidence" value="ECO:0007669"/>
    <property type="project" value="UniProtKB-KW"/>
</dbReference>
<dbReference type="Gene3D" id="3.40.50.2020">
    <property type="match status" value="1"/>
</dbReference>
<comment type="similarity">
    <text evidence="1">Belongs to the ComF/GntX family.</text>
</comment>